<name>W0RPU3_9BACT</name>
<protein>
    <submittedName>
        <fullName evidence="1">Uncharacterized protein</fullName>
    </submittedName>
</protein>
<keyword evidence="1" id="KW-0614">Plasmid</keyword>
<evidence type="ECO:0000313" key="1">
    <source>
        <dbReference type="EMBL" id="AHG93024.1"/>
    </source>
</evidence>
<proteinExistence type="predicted"/>
<dbReference type="AlphaFoldDB" id="W0RPU3"/>
<dbReference type="EMBL" id="CP007129">
    <property type="protein sequence ID" value="AHG93024.1"/>
    <property type="molecule type" value="Genomic_DNA"/>
</dbReference>
<accession>W0RPU3</accession>
<gene>
    <name evidence="1" type="ORF">J421_5489</name>
</gene>
<dbReference type="Proteomes" id="UP000019151">
    <property type="component" value="Plasmid 1"/>
</dbReference>
<dbReference type="RefSeq" id="WP_025414335.1">
    <property type="nucleotide sequence ID" value="NZ_CP007129.1"/>
</dbReference>
<dbReference type="HOGENOM" id="CLU_2537748_0_0_0"/>
<reference evidence="1 2" key="1">
    <citation type="journal article" date="2014" name="Genome Announc.">
        <title>Genome Sequence and Methylome of Soil Bacterium Gemmatirosa kalamazoonensis KBS708T, a Member of the Rarely Cultivated Gemmatimonadetes Phylum.</title>
        <authorList>
            <person name="Debruyn J.M."/>
            <person name="Radosevich M."/>
            <person name="Wommack K.E."/>
            <person name="Polson S.W."/>
            <person name="Hauser L.J."/>
            <person name="Fawaz M.N."/>
            <person name="Korlach J."/>
            <person name="Tsai Y.C."/>
        </authorList>
    </citation>
    <scope>NUCLEOTIDE SEQUENCE [LARGE SCALE GENOMIC DNA]</scope>
    <source>
        <strain evidence="1 2">KBS708</strain>
        <plasmid evidence="2">Plasmid 1</plasmid>
    </source>
</reference>
<evidence type="ECO:0000313" key="2">
    <source>
        <dbReference type="Proteomes" id="UP000019151"/>
    </source>
</evidence>
<keyword evidence="2" id="KW-1185">Reference proteome</keyword>
<organism evidence="1 2">
    <name type="scientific">Gemmatirosa kalamazoonensis</name>
    <dbReference type="NCBI Taxonomy" id="861299"/>
    <lineage>
        <taxon>Bacteria</taxon>
        <taxon>Pseudomonadati</taxon>
        <taxon>Gemmatimonadota</taxon>
        <taxon>Gemmatimonadia</taxon>
        <taxon>Gemmatimonadales</taxon>
        <taxon>Gemmatimonadaceae</taxon>
        <taxon>Gemmatirosa</taxon>
    </lineage>
</organism>
<sequence length="83" mass="9236">MMLPTALLERLDRLVVRRTLHAIDRGTRPVERTIESIDFLATAGAEALVMHLPHAELMRAAEADLHSSLAWLAERAIIPCPLT</sequence>
<dbReference type="KEGG" id="gba:J421_5489"/>
<geneLocation type="plasmid" evidence="1 2">
    <name>1</name>
</geneLocation>
<dbReference type="InParanoid" id="W0RPU3"/>